<dbReference type="InterPro" id="IPR029787">
    <property type="entry name" value="Nucleotide_cyclase"/>
</dbReference>
<feature type="domain" description="PAS" evidence="2">
    <location>
        <begin position="130"/>
        <end position="200"/>
    </location>
</feature>
<feature type="domain" description="GGDEF" evidence="5">
    <location>
        <begin position="285"/>
        <end position="417"/>
    </location>
</feature>
<gene>
    <name evidence="6" type="ORF">SAMN05444164_4069</name>
</gene>
<evidence type="ECO:0000256" key="1">
    <source>
        <dbReference type="SAM" id="Phobius"/>
    </source>
</evidence>
<keyword evidence="1" id="KW-0812">Transmembrane</keyword>
<dbReference type="Gene3D" id="3.20.20.450">
    <property type="entry name" value="EAL domain"/>
    <property type="match status" value="1"/>
</dbReference>
<sequence>MNLAAALIYWVIIALWLAVLTTVGVAFIRNPRTFGAVRLLLFVIVIDTVRNVIENLYFGLYFGGQYGLFPAAIVRVLGNPGYLLIPKVMNVVAACAVFGLLVQRWVPLACKERAEADADIHIKTRALNQEIEERRRLFDTSLDLILVTDANGIFKRVSPSSLATIGYRPDEMIDHSGAEFIYSDDLAATRKELQLARTGQYHMRNFEARYVHKNGRIVPLAWSGVWSDPEQKYFFFGRDMTERKTAEEQLRHLAHFDQLTGLPNRVSLHKDLDIILRERAGNPVLPISVATLDLDAFKDVNDTLGHSVGDKLLREVARRLTSTLDEVRVYRLGEDEFVLLLVDCGDAMVAFGVVEALLKRVGGQFDLDGHRLFIAASAGIAIAPNHGSTVDDLLANADLALYDAKAAGGRLCRLYVPTLRSQAKRRRELDMELRRACAKQEFLLYFQPQVRSSDGSIVGAEALLRWNQPERGILAPGAFIEALCESAVAIDAGRWILDSACKAAAGWRAKGLPSIRMGVNLFPAQFRNGSLLRDVEQALAESGLAPELLELEITENIALGREEGTLSPLKELRAKGIGIALDDFGTGYASLSYLTRYPLTRIKIDRSFIQQIGPQSAAEDTAIVRSIIALGCNLGLEIIAEGVKIESQADFLKAEGCHELQGFLFSKPLPAEAFEEVLQSQRRCTRSGSKVVDA</sequence>
<dbReference type="SMART" id="SM00267">
    <property type="entry name" value="GGDEF"/>
    <property type="match status" value="1"/>
</dbReference>
<keyword evidence="1" id="KW-0472">Membrane</keyword>
<evidence type="ECO:0000313" key="6">
    <source>
        <dbReference type="EMBL" id="SED20660.1"/>
    </source>
</evidence>
<feature type="transmembrane region" description="Helical" evidence="1">
    <location>
        <begin position="35"/>
        <end position="53"/>
    </location>
</feature>
<organism evidence="6 7">
    <name type="scientific">Bradyrhizobium erythrophlei</name>
    <dbReference type="NCBI Taxonomy" id="1437360"/>
    <lineage>
        <taxon>Bacteria</taxon>
        <taxon>Pseudomonadati</taxon>
        <taxon>Pseudomonadota</taxon>
        <taxon>Alphaproteobacteria</taxon>
        <taxon>Hyphomicrobiales</taxon>
        <taxon>Nitrobacteraceae</taxon>
        <taxon>Bradyrhizobium</taxon>
    </lineage>
</organism>
<dbReference type="SUPFAM" id="SSF55073">
    <property type="entry name" value="Nucleotide cyclase"/>
    <property type="match status" value="1"/>
</dbReference>
<keyword evidence="1" id="KW-1133">Transmembrane helix</keyword>
<dbReference type="OrthoDB" id="9814202at2"/>
<dbReference type="SUPFAM" id="SSF141868">
    <property type="entry name" value="EAL domain-like"/>
    <property type="match status" value="1"/>
</dbReference>
<dbReference type="InterPro" id="IPR001633">
    <property type="entry name" value="EAL_dom"/>
</dbReference>
<dbReference type="EMBL" id="FNTH01000001">
    <property type="protein sequence ID" value="SED20660.1"/>
    <property type="molecule type" value="Genomic_DNA"/>
</dbReference>
<dbReference type="NCBIfam" id="TIGR00254">
    <property type="entry name" value="GGDEF"/>
    <property type="match status" value="1"/>
</dbReference>
<dbReference type="Pfam" id="PF00563">
    <property type="entry name" value="EAL"/>
    <property type="match status" value="1"/>
</dbReference>
<dbReference type="Gene3D" id="3.30.450.20">
    <property type="entry name" value="PAS domain"/>
    <property type="match status" value="1"/>
</dbReference>
<evidence type="ECO:0000259" key="5">
    <source>
        <dbReference type="PROSITE" id="PS50887"/>
    </source>
</evidence>
<dbReference type="PANTHER" id="PTHR44757">
    <property type="entry name" value="DIGUANYLATE CYCLASE DGCP"/>
    <property type="match status" value="1"/>
</dbReference>
<dbReference type="CDD" id="cd01948">
    <property type="entry name" value="EAL"/>
    <property type="match status" value="1"/>
</dbReference>
<dbReference type="InterPro" id="IPR013655">
    <property type="entry name" value="PAS_fold_3"/>
</dbReference>
<dbReference type="NCBIfam" id="TIGR00229">
    <property type="entry name" value="sensory_box"/>
    <property type="match status" value="1"/>
</dbReference>
<dbReference type="CDD" id="cd01949">
    <property type="entry name" value="GGDEF"/>
    <property type="match status" value="1"/>
</dbReference>
<dbReference type="Proteomes" id="UP000198992">
    <property type="component" value="Unassembled WGS sequence"/>
</dbReference>
<evidence type="ECO:0000259" key="2">
    <source>
        <dbReference type="PROSITE" id="PS50112"/>
    </source>
</evidence>
<dbReference type="SMART" id="SM00091">
    <property type="entry name" value="PAS"/>
    <property type="match status" value="1"/>
</dbReference>
<dbReference type="Pfam" id="PF08447">
    <property type="entry name" value="PAS_3"/>
    <property type="match status" value="1"/>
</dbReference>
<accession>A0A1H4YUI9</accession>
<feature type="domain" description="PAC" evidence="3">
    <location>
        <begin position="204"/>
        <end position="252"/>
    </location>
</feature>
<dbReference type="PROSITE" id="PS50883">
    <property type="entry name" value="EAL"/>
    <property type="match status" value="1"/>
</dbReference>
<evidence type="ECO:0000259" key="3">
    <source>
        <dbReference type="PROSITE" id="PS50113"/>
    </source>
</evidence>
<dbReference type="InterPro" id="IPR052155">
    <property type="entry name" value="Biofilm_reg_signaling"/>
</dbReference>
<dbReference type="AlphaFoldDB" id="A0A1H4YUI9"/>
<evidence type="ECO:0000259" key="4">
    <source>
        <dbReference type="PROSITE" id="PS50883"/>
    </source>
</evidence>
<dbReference type="Pfam" id="PF00990">
    <property type="entry name" value="GGDEF"/>
    <property type="match status" value="1"/>
</dbReference>
<dbReference type="InterPro" id="IPR043128">
    <property type="entry name" value="Rev_trsase/Diguanyl_cyclase"/>
</dbReference>
<proteinExistence type="predicted"/>
<dbReference type="InterPro" id="IPR035919">
    <property type="entry name" value="EAL_sf"/>
</dbReference>
<dbReference type="PROSITE" id="PS50112">
    <property type="entry name" value="PAS"/>
    <property type="match status" value="1"/>
</dbReference>
<feature type="transmembrane region" description="Helical" evidence="1">
    <location>
        <begin position="6"/>
        <end position="28"/>
    </location>
</feature>
<feature type="domain" description="EAL" evidence="4">
    <location>
        <begin position="426"/>
        <end position="682"/>
    </location>
</feature>
<dbReference type="PANTHER" id="PTHR44757:SF2">
    <property type="entry name" value="BIOFILM ARCHITECTURE MAINTENANCE PROTEIN MBAA"/>
    <property type="match status" value="1"/>
</dbReference>
<dbReference type="RefSeq" id="WP_092118252.1">
    <property type="nucleotide sequence ID" value="NZ_FNTH01000001.1"/>
</dbReference>
<dbReference type="PROSITE" id="PS50113">
    <property type="entry name" value="PAC"/>
    <property type="match status" value="1"/>
</dbReference>
<dbReference type="SMART" id="SM00052">
    <property type="entry name" value="EAL"/>
    <property type="match status" value="1"/>
</dbReference>
<dbReference type="SUPFAM" id="SSF55785">
    <property type="entry name" value="PYP-like sensor domain (PAS domain)"/>
    <property type="match status" value="1"/>
</dbReference>
<dbReference type="InterPro" id="IPR000160">
    <property type="entry name" value="GGDEF_dom"/>
</dbReference>
<dbReference type="InterPro" id="IPR035965">
    <property type="entry name" value="PAS-like_dom_sf"/>
</dbReference>
<name>A0A1H4YUI9_9BRAD</name>
<dbReference type="PROSITE" id="PS50887">
    <property type="entry name" value="GGDEF"/>
    <property type="match status" value="1"/>
</dbReference>
<dbReference type="InterPro" id="IPR000014">
    <property type="entry name" value="PAS"/>
</dbReference>
<protein>
    <submittedName>
        <fullName evidence="6">Diguanylate cyclase/phosphodiesterase with PAS/PAC sensor(S)</fullName>
    </submittedName>
</protein>
<dbReference type="Gene3D" id="3.30.70.270">
    <property type="match status" value="1"/>
</dbReference>
<dbReference type="CDD" id="cd00130">
    <property type="entry name" value="PAS"/>
    <property type="match status" value="1"/>
</dbReference>
<evidence type="ECO:0000313" key="7">
    <source>
        <dbReference type="Proteomes" id="UP000198992"/>
    </source>
</evidence>
<dbReference type="InterPro" id="IPR000700">
    <property type="entry name" value="PAS-assoc_C"/>
</dbReference>
<reference evidence="6 7" key="1">
    <citation type="submission" date="2016-10" db="EMBL/GenBank/DDBJ databases">
        <authorList>
            <person name="de Groot N.N."/>
        </authorList>
    </citation>
    <scope>NUCLEOTIDE SEQUENCE [LARGE SCALE GENOMIC DNA]</scope>
    <source>
        <strain evidence="6 7">MT12</strain>
    </source>
</reference>